<dbReference type="InterPro" id="IPR036938">
    <property type="entry name" value="PAP2/HPO_sf"/>
</dbReference>
<feature type="compositionally biased region" description="Basic and acidic residues" evidence="1">
    <location>
        <begin position="46"/>
        <end position="60"/>
    </location>
</feature>
<dbReference type="Proteomes" id="UP001597168">
    <property type="component" value="Unassembled WGS sequence"/>
</dbReference>
<proteinExistence type="predicted"/>
<comment type="caution">
    <text evidence="2">The sequence shown here is derived from an EMBL/GenBank/DDBJ whole genome shotgun (WGS) entry which is preliminary data.</text>
</comment>
<evidence type="ECO:0000313" key="2">
    <source>
        <dbReference type="EMBL" id="MFD1150704.1"/>
    </source>
</evidence>
<evidence type="ECO:0000313" key="3">
    <source>
        <dbReference type="Proteomes" id="UP001597168"/>
    </source>
</evidence>
<dbReference type="InterPro" id="IPR016119">
    <property type="entry name" value="Br/Cl_peroxidase_C"/>
</dbReference>
<gene>
    <name evidence="2" type="ORF">ACFQ3T_26535</name>
</gene>
<sequence length="140" mass="14818">MSERRTGARLARLASADALDRQAWPEHVNNGEEGDYPYVANYGKGLPHDEVGEVRPEAYRRPGPRAPVGSAGLRHDRPRGAGLGGGQAHAREARGVPAAAGVPGGLGEAVGIGVPRDHVRVCHEDASFGLTRFDGRRVTI</sequence>
<protein>
    <submittedName>
        <fullName evidence="2">Uncharacterized protein</fullName>
    </submittedName>
</protein>
<keyword evidence="3" id="KW-1185">Reference proteome</keyword>
<dbReference type="RefSeq" id="WP_380727030.1">
    <property type="nucleotide sequence ID" value="NZ_JBHTLK010000176.1"/>
</dbReference>
<dbReference type="Gene3D" id="1.10.606.10">
    <property type="entry name" value="Vanadium-containing Chloroperoxidase, domain 2"/>
    <property type="match status" value="1"/>
</dbReference>
<evidence type="ECO:0000256" key="1">
    <source>
        <dbReference type="SAM" id="MobiDB-lite"/>
    </source>
</evidence>
<reference evidence="3" key="1">
    <citation type="journal article" date="2019" name="Int. J. Syst. Evol. Microbiol.">
        <title>The Global Catalogue of Microorganisms (GCM) 10K type strain sequencing project: providing services to taxonomists for standard genome sequencing and annotation.</title>
        <authorList>
            <consortium name="The Broad Institute Genomics Platform"/>
            <consortium name="The Broad Institute Genome Sequencing Center for Infectious Disease"/>
            <person name="Wu L."/>
            <person name="Ma J."/>
        </authorList>
    </citation>
    <scope>NUCLEOTIDE SEQUENCE [LARGE SCALE GENOMIC DNA]</scope>
    <source>
        <strain evidence="3">CCUG 60214</strain>
    </source>
</reference>
<accession>A0ABW3R1E8</accession>
<feature type="region of interest" description="Disordered" evidence="1">
    <location>
        <begin position="27"/>
        <end position="101"/>
    </location>
</feature>
<name>A0ABW3R1E8_9PSEU</name>
<organism evidence="2 3">
    <name type="scientific">Saccharothrix hoggarensis</name>
    <dbReference type="NCBI Taxonomy" id="913853"/>
    <lineage>
        <taxon>Bacteria</taxon>
        <taxon>Bacillati</taxon>
        <taxon>Actinomycetota</taxon>
        <taxon>Actinomycetes</taxon>
        <taxon>Pseudonocardiales</taxon>
        <taxon>Pseudonocardiaceae</taxon>
        <taxon>Saccharothrix</taxon>
    </lineage>
</organism>
<dbReference type="SUPFAM" id="SSF48317">
    <property type="entry name" value="Acid phosphatase/Vanadium-dependent haloperoxidase"/>
    <property type="match status" value="1"/>
</dbReference>
<dbReference type="EMBL" id="JBHTLK010000176">
    <property type="protein sequence ID" value="MFD1150704.1"/>
    <property type="molecule type" value="Genomic_DNA"/>
</dbReference>